<protein>
    <submittedName>
        <fullName evidence="1">Uncharacterized protein</fullName>
    </submittedName>
</protein>
<sequence>MTECLETVKTERDDLLAELNHWRSRAGMELRQANTMSQAPAHHGDASAASEVIIGAAPTALQRTDSSMNMIGEAAPPFITNSLHGPNPPPLPTNSNASMHWDGFEPQIHAFANHAQGENGPSNIVDADQVQLSTFQAPQSPNMPQFNVDRGHHGAVFLPFESPQSFNAGGFQVDTYMQNTVPLQDYTPP</sequence>
<evidence type="ECO:0000313" key="1">
    <source>
        <dbReference type="EMBL" id="KAJ2972678.1"/>
    </source>
</evidence>
<name>A0ACC1N2L0_9PEZI</name>
<keyword evidence="2" id="KW-1185">Reference proteome</keyword>
<gene>
    <name evidence="1" type="ORF">NUW58_g9135</name>
</gene>
<dbReference type="EMBL" id="JAPDGR010003115">
    <property type="protein sequence ID" value="KAJ2972678.1"/>
    <property type="molecule type" value="Genomic_DNA"/>
</dbReference>
<proteinExistence type="predicted"/>
<evidence type="ECO:0000313" key="2">
    <source>
        <dbReference type="Proteomes" id="UP001143856"/>
    </source>
</evidence>
<organism evidence="1 2">
    <name type="scientific">Xylaria curta</name>
    <dbReference type="NCBI Taxonomy" id="42375"/>
    <lineage>
        <taxon>Eukaryota</taxon>
        <taxon>Fungi</taxon>
        <taxon>Dikarya</taxon>
        <taxon>Ascomycota</taxon>
        <taxon>Pezizomycotina</taxon>
        <taxon>Sordariomycetes</taxon>
        <taxon>Xylariomycetidae</taxon>
        <taxon>Xylariales</taxon>
        <taxon>Xylariaceae</taxon>
        <taxon>Xylaria</taxon>
    </lineage>
</organism>
<accession>A0ACC1N2L0</accession>
<reference evidence="1" key="1">
    <citation type="submission" date="2022-10" db="EMBL/GenBank/DDBJ databases">
        <title>Genome Sequence of Xylaria curta.</title>
        <authorList>
            <person name="Buettner E."/>
        </authorList>
    </citation>
    <scope>NUCLEOTIDE SEQUENCE</scope>
    <source>
        <strain evidence="1">Babe10</strain>
    </source>
</reference>
<comment type="caution">
    <text evidence="1">The sequence shown here is derived from an EMBL/GenBank/DDBJ whole genome shotgun (WGS) entry which is preliminary data.</text>
</comment>
<dbReference type="Proteomes" id="UP001143856">
    <property type="component" value="Unassembled WGS sequence"/>
</dbReference>